<dbReference type="Gene3D" id="3.40.980.10">
    <property type="entry name" value="MoaB/Mog-like domain"/>
    <property type="match status" value="1"/>
</dbReference>
<dbReference type="AlphaFoldDB" id="A0A3B0U6T8"/>
<keyword evidence="2" id="KW-0378">Hydrolase</keyword>
<dbReference type="Pfam" id="PF00994">
    <property type="entry name" value="MoCF_biosynth"/>
    <property type="match status" value="1"/>
</dbReference>
<proteinExistence type="predicted"/>
<dbReference type="InterPro" id="IPR050101">
    <property type="entry name" value="CinA"/>
</dbReference>
<accession>A0A3B0U6T8</accession>
<dbReference type="Pfam" id="PF24102">
    <property type="entry name" value="FLAD1_M"/>
    <property type="match status" value="1"/>
</dbReference>
<reference evidence="2" key="1">
    <citation type="submission" date="2018-06" db="EMBL/GenBank/DDBJ databases">
        <authorList>
            <person name="Zhirakovskaya E."/>
        </authorList>
    </citation>
    <scope>NUCLEOTIDE SEQUENCE</scope>
</reference>
<sequence>MSDIKVTAAALVIGDEILNGRTRDENIPEIATLCTEAGIELSEVRIVADVQGQIVNAVNDLRKTYDYVFTTGGIGPTHDDITAEAIAVAFNVDLPVSEEAKALIVAKYGKMDFTPERLRMARIPVGASLIENIVSGAPGFKIENVYVLAGVPVIMRAMLEAIAPTLKGGKKMLSYAIDVGVGESTIAKGLGDIQKQYNGVKIGSYPKMGEKPVYTQVVLRSCERLLLDEAAQKVQAIVDEAHRAQDINLVPKSMGAKELK</sequence>
<dbReference type="SUPFAM" id="SSF53218">
    <property type="entry name" value="Molybdenum cofactor biosynthesis proteins"/>
    <property type="match status" value="1"/>
</dbReference>
<dbReference type="InterPro" id="IPR001453">
    <property type="entry name" value="MoaB/Mog_dom"/>
</dbReference>
<dbReference type="InterPro" id="IPR056596">
    <property type="entry name" value="FLAD1_M"/>
</dbReference>
<dbReference type="EC" id="3.6.1.13" evidence="2"/>
<dbReference type="PANTHER" id="PTHR13939">
    <property type="entry name" value="NICOTINAMIDE-NUCLEOTIDE AMIDOHYDROLASE PNCC"/>
    <property type="match status" value="1"/>
</dbReference>
<dbReference type="InterPro" id="IPR036425">
    <property type="entry name" value="MoaB/Mog-like_dom_sf"/>
</dbReference>
<dbReference type="EMBL" id="UOEQ01000555">
    <property type="protein sequence ID" value="VAW24750.1"/>
    <property type="molecule type" value="Genomic_DNA"/>
</dbReference>
<feature type="domain" description="MoaB/Mog" evidence="1">
    <location>
        <begin position="9"/>
        <end position="169"/>
    </location>
</feature>
<evidence type="ECO:0000313" key="2">
    <source>
        <dbReference type="EMBL" id="VAW24750.1"/>
    </source>
</evidence>
<evidence type="ECO:0000259" key="1">
    <source>
        <dbReference type="SMART" id="SM00852"/>
    </source>
</evidence>
<dbReference type="PANTHER" id="PTHR13939:SF0">
    <property type="entry name" value="NMN AMIDOHYDROLASE-LIKE PROTEIN YFAY"/>
    <property type="match status" value="1"/>
</dbReference>
<dbReference type="GO" id="GO:0047631">
    <property type="term" value="F:ADP-ribose diphosphatase activity"/>
    <property type="evidence" value="ECO:0007669"/>
    <property type="project" value="UniProtKB-EC"/>
</dbReference>
<dbReference type="SMART" id="SM00852">
    <property type="entry name" value="MoCF_biosynth"/>
    <property type="match status" value="1"/>
</dbReference>
<dbReference type="CDD" id="cd00885">
    <property type="entry name" value="cinA"/>
    <property type="match status" value="1"/>
</dbReference>
<gene>
    <name evidence="2" type="ORF">MNBD_ALPHA11-1623</name>
</gene>
<organism evidence="2">
    <name type="scientific">hydrothermal vent metagenome</name>
    <dbReference type="NCBI Taxonomy" id="652676"/>
    <lineage>
        <taxon>unclassified sequences</taxon>
        <taxon>metagenomes</taxon>
        <taxon>ecological metagenomes</taxon>
    </lineage>
</organism>
<protein>
    <submittedName>
        <fullName evidence="2">ADP-ribose pyrophosphatase of COG1058 family</fullName>
        <ecNumber evidence="2">3.6.1.13</ecNumber>
    </submittedName>
</protein>
<name>A0A3B0U6T8_9ZZZZ</name>